<proteinExistence type="inferred from homology"/>
<dbReference type="OrthoDB" id="541276at2759"/>
<evidence type="ECO:0000313" key="12">
    <source>
        <dbReference type="Proteomes" id="UP000094020"/>
    </source>
</evidence>
<dbReference type="GeneID" id="30175037"/>
<evidence type="ECO:0000313" key="11">
    <source>
        <dbReference type="EMBL" id="WWC67455.1"/>
    </source>
</evidence>
<name>A0A1B9HWX6_9TREE</name>
<dbReference type="InterPro" id="IPR011009">
    <property type="entry name" value="Kinase-like_dom_sf"/>
</dbReference>
<dbReference type="SUPFAM" id="SSF56112">
    <property type="entry name" value="Protein kinase-like (PK-like)"/>
    <property type="match status" value="1"/>
</dbReference>
<sequence>MNASCSTHPATSLPRVIDNGSLELTSVIGTGAYGVVYLAVDYKYSQPLWRAVKCLRRHGLDSRQKHFQRREIALHRLASAHPSIIAMDRMIEEGDNVYVVMEFGEEGDLFAMITDKQRYVGDDELIRDVFLQLLDGVAWLHSLGISHRDIKPENIVCSHDGTRVRICDFGLATSEQESSEFGCGSTFYIAPECLGDWFPDNTSYPTRSGDVWSLGVILVNLVCGRNPWRIASPSDESFNSFLNDPNFLRRILPISSQCLFVLQQIFTINPAERISLAALRKLVMEVESFTMGEEELRLAHYAAQNQNSTIPTPQYQSIETLLPVQEIPEECDIDNNLDVEIDCDWSQVTEDNTVFVFDELETPSLRADSGTGSEPLSILSYSSPVHRSRSSSSNGGSLPPTPQLLAEGGLTLPNQQYHQSQFFEILKGKTPSVISELRVNPISPDISSVNSPNPFFR</sequence>
<accession>A0A1B9HWX6</accession>
<dbReference type="PROSITE" id="PS00107">
    <property type="entry name" value="PROTEIN_KINASE_ATP"/>
    <property type="match status" value="1"/>
</dbReference>
<evidence type="ECO:0000256" key="3">
    <source>
        <dbReference type="ARBA" id="ARBA00022741"/>
    </source>
</evidence>
<keyword evidence="7" id="KW-0723">Serine/threonine-protein kinase</keyword>
<evidence type="ECO:0000256" key="4">
    <source>
        <dbReference type="ARBA" id="ARBA00022777"/>
    </source>
</evidence>
<dbReference type="PANTHER" id="PTHR24348:SF22">
    <property type="entry name" value="NON-SPECIFIC SERINE_THREONINE PROTEIN KINASE"/>
    <property type="match status" value="1"/>
</dbReference>
<dbReference type="PROSITE" id="PS50011">
    <property type="entry name" value="PROTEIN_KINASE_DOM"/>
    <property type="match status" value="1"/>
</dbReference>
<dbReference type="GO" id="GO:0005829">
    <property type="term" value="C:cytosol"/>
    <property type="evidence" value="ECO:0007669"/>
    <property type="project" value="TreeGrafter"/>
</dbReference>
<dbReference type="GO" id="GO:0016020">
    <property type="term" value="C:membrane"/>
    <property type="evidence" value="ECO:0007669"/>
    <property type="project" value="TreeGrafter"/>
</dbReference>
<dbReference type="Pfam" id="PF00069">
    <property type="entry name" value="Pkinase"/>
    <property type="match status" value="1"/>
</dbReference>
<dbReference type="InterPro" id="IPR008271">
    <property type="entry name" value="Ser/Thr_kinase_AS"/>
</dbReference>
<dbReference type="Proteomes" id="UP000094020">
    <property type="component" value="Chromosome 2"/>
</dbReference>
<organism evidence="10">
    <name type="scientific">Kwoniella pini CBS 10737</name>
    <dbReference type="NCBI Taxonomy" id="1296096"/>
    <lineage>
        <taxon>Eukaryota</taxon>
        <taxon>Fungi</taxon>
        <taxon>Dikarya</taxon>
        <taxon>Basidiomycota</taxon>
        <taxon>Agaricomycotina</taxon>
        <taxon>Tremellomycetes</taxon>
        <taxon>Tremellales</taxon>
        <taxon>Cryptococcaceae</taxon>
        <taxon>Kwoniella</taxon>
    </lineage>
</organism>
<keyword evidence="5 6" id="KW-0067">ATP-binding</keyword>
<feature type="domain" description="Protein kinase" evidence="9">
    <location>
        <begin position="22"/>
        <end position="290"/>
    </location>
</feature>
<dbReference type="GO" id="GO:0005776">
    <property type="term" value="C:autophagosome"/>
    <property type="evidence" value="ECO:0007669"/>
    <property type="project" value="TreeGrafter"/>
</dbReference>
<dbReference type="AlphaFoldDB" id="A0A1B9HWX6"/>
<feature type="binding site" evidence="6">
    <location>
        <position position="53"/>
    </location>
    <ligand>
        <name>ATP</name>
        <dbReference type="ChEBI" id="CHEBI:30616"/>
    </ligand>
</feature>
<dbReference type="PANTHER" id="PTHR24348">
    <property type="entry name" value="SERINE/THREONINE-PROTEIN KINASE UNC-51-RELATED"/>
    <property type="match status" value="1"/>
</dbReference>
<evidence type="ECO:0000256" key="5">
    <source>
        <dbReference type="ARBA" id="ARBA00022840"/>
    </source>
</evidence>
<evidence type="ECO:0000256" key="8">
    <source>
        <dbReference type="SAM" id="MobiDB-lite"/>
    </source>
</evidence>
<dbReference type="STRING" id="1296096.A0A1B9HWX6"/>
<dbReference type="GO" id="GO:0005524">
    <property type="term" value="F:ATP binding"/>
    <property type="evidence" value="ECO:0007669"/>
    <property type="project" value="UniProtKB-UniRule"/>
</dbReference>
<protein>
    <recommendedName>
        <fullName evidence="1">non-specific serine/threonine protein kinase</fullName>
        <ecNumber evidence="1">2.7.11.1</ecNumber>
    </recommendedName>
</protein>
<evidence type="ECO:0000256" key="6">
    <source>
        <dbReference type="PROSITE-ProRule" id="PRU10141"/>
    </source>
</evidence>
<keyword evidence="12" id="KW-1185">Reference proteome</keyword>
<comment type="similarity">
    <text evidence="7">Belongs to the protein kinase superfamily.</text>
</comment>
<dbReference type="GO" id="GO:0010506">
    <property type="term" value="P:regulation of autophagy"/>
    <property type="evidence" value="ECO:0007669"/>
    <property type="project" value="InterPro"/>
</dbReference>
<keyword evidence="4 10" id="KW-0418">Kinase</keyword>
<dbReference type="GO" id="GO:0004674">
    <property type="term" value="F:protein serine/threonine kinase activity"/>
    <property type="evidence" value="ECO:0007669"/>
    <property type="project" value="UniProtKB-KW"/>
</dbReference>
<evidence type="ECO:0000256" key="2">
    <source>
        <dbReference type="ARBA" id="ARBA00022679"/>
    </source>
</evidence>
<evidence type="ECO:0000256" key="1">
    <source>
        <dbReference type="ARBA" id="ARBA00012513"/>
    </source>
</evidence>
<reference evidence="11" key="4">
    <citation type="submission" date="2024-02" db="EMBL/GenBank/DDBJ databases">
        <title>Comparative genomics of Cryptococcus and Kwoniella reveals pathogenesis evolution and contrasting modes of karyotype evolution via chromosome fusion or intercentromeric recombination.</title>
        <authorList>
            <person name="Coelho M.A."/>
            <person name="David-Palma M."/>
            <person name="Shea T."/>
            <person name="Bowers K."/>
            <person name="McGinley-Smith S."/>
            <person name="Mohammad A.W."/>
            <person name="Gnirke A."/>
            <person name="Yurkov A.M."/>
            <person name="Nowrousian M."/>
            <person name="Sun S."/>
            <person name="Cuomo C.A."/>
            <person name="Heitman J."/>
        </authorList>
    </citation>
    <scope>NUCLEOTIDE SEQUENCE</scope>
    <source>
        <strain evidence="11">CBS 10737</strain>
    </source>
</reference>
<dbReference type="InterPro" id="IPR017441">
    <property type="entry name" value="Protein_kinase_ATP_BS"/>
</dbReference>
<reference evidence="10" key="3">
    <citation type="submission" date="2016-07" db="EMBL/GenBank/DDBJ databases">
        <title>Evolution of pathogenesis and genome organization in the Tremellales.</title>
        <authorList>
            <person name="Cuomo C."/>
            <person name="Litvintseva A."/>
            <person name="Heitman J."/>
            <person name="Chen Y."/>
            <person name="Sun S."/>
            <person name="Springer D."/>
            <person name="Dromer F."/>
            <person name="Young S."/>
            <person name="Zeng Q."/>
            <person name="Chapman S."/>
            <person name="Gujja S."/>
            <person name="Saif S."/>
            <person name="Birren B."/>
        </authorList>
    </citation>
    <scope>NUCLEOTIDE SEQUENCE</scope>
    <source>
        <strain evidence="10">CBS 10737</strain>
    </source>
</reference>
<evidence type="ECO:0000256" key="7">
    <source>
        <dbReference type="RuleBase" id="RU000304"/>
    </source>
</evidence>
<dbReference type="CDD" id="cd13993">
    <property type="entry name" value="STKc_Pat1_like"/>
    <property type="match status" value="1"/>
</dbReference>
<dbReference type="InterPro" id="IPR045269">
    <property type="entry name" value="Atg1-like"/>
</dbReference>
<dbReference type="RefSeq" id="XP_019008980.1">
    <property type="nucleotide sequence ID" value="XM_019158367.1"/>
</dbReference>
<reference evidence="10" key="1">
    <citation type="submission" date="2013-07" db="EMBL/GenBank/DDBJ databases">
        <title>The Genome Sequence of Cryptococcus pinus CBS10737.</title>
        <authorList>
            <consortium name="The Broad Institute Genome Sequencing Platform"/>
            <person name="Cuomo C."/>
            <person name="Litvintseva A."/>
            <person name="Chen Y."/>
            <person name="Heitman J."/>
            <person name="Sun S."/>
            <person name="Springer D."/>
            <person name="Dromer F."/>
            <person name="Young S.K."/>
            <person name="Zeng Q."/>
            <person name="Gargeya S."/>
            <person name="Fitzgerald M."/>
            <person name="Abouelleil A."/>
            <person name="Alvarado L."/>
            <person name="Berlin A.M."/>
            <person name="Chapman S.B."/>
            <person name="Dewar J."/>
            <person name="Goldberg J."/>
            <person name="Griggs A."/>
            <person name="Gujja S."/>
            <person name="Hansen M."/>
            <person name="Howarth C."/>
            <person name="Imamovic A."/>
            <person name="Larimer J."/>
            <person name="McCowan C."/>
            <person name="Murphy C."/>
            <person name="Pearson M."/>
            <person name="Priest M."/>
            <person name="Roberts A."/>
            <person name="Saif S."/>
            <person name="Shea T."/>
            <person name="Sykes S."/>
            <person name="Wortman J."/>
            <person name="Nusbaum C."/>
            <person name="Birren B."/>
        </authorList>
    </citation>
    <scope>NUCLEOTIDE SEQUENCE [LARGE SCALE GENOMIC DNA]</scope>
    <source>
        <strain evidence="10">CBS 10737</strain>
    </source>
</reference>
<evidence type="ECO:0000313" key="10">
    <source>
        <dbReference type="EMBL" id="OCF47761.1"/>
    </source>
</evidence>
<keyword evidence="2" id="KW-0808">Transferase</keyword>
<feature type="compositionally biased region" description="Low complexity" evidence="8">
    <location>
        <begin position="380"/>
        <end position="397"/>
    </location>
</feature>
<feature type="region of interest" description="Disordered" evidence="8">
    <location>
        <begin position="365"/>
        <end position="408"/>
    </location>
</feature>
<reference evidence="11" key="2">
    <citation type="submission" date="2013-07" db="EMBL/GenBank/DDBJ databases">
        <authorList>
            <consortium name="The Broad Institute Genome Sequencing Platform"/>
            <person name="Cuomo C."/>
            <person name="Litvintseva A."/>
            <person name="Chen Y."/>
            <person name="Heitman J."/>
            <person name="Sun S."/>
            <person name="Springer D."/>
            <person name="Dromer F."/>
            <person name="Young S.K."/>
            <person name="Zeng Q."/>
            <person name="Gargeya S."/>
            <person name="Fitzgerald M."/>
            <person name="Abouelleil A."/>
            <person name="Alvarado L."/>
            <person name="Berlin A.M."/>
            <person name="Chapman S.B."/>
            <person name="Dewar J."/>
            <person name="Goldberg J."/>
            <person name="Griggs A."/>
            <person name="Gujja S."/>
            <person name="Hansen M."/>
            <person name="Howarth C."/>
            <person name="Imamovic A."/>
            <person name="Larimer J."/>
            <person name="McCowan C."/>
            <person name="Murphy C."/>
            <person name="Pearson M."/>
            <person name="Priest M."/>
            <person name="Roberts A."/>
            <person name="Saif S."/>
            <person name="Shea T."/>
            <person name="Sykes S."/>
            <person name="Wortman J."/>
            <person name="Nusbaum C."/>
            <person name="Birren B."/>
        </authorList>
    </citation>
    <scope>NUCLEOTIDE SEQUENCE</scope>
    <source>
        <strain evidence="11">CBS 10737</strain>
    </source>
</reference>
<dbReference type="EC" id="2.7.11.1" evidence="1"/>
<keyword evidence="3 6" id="KW-0547">Nucleotide-binding</keyword>
<dbReference type="InterPro" id="IPR000719">
    <property type="entry name" value="Prot_kinase_dom"/>
</dbReference>
<dbReference type="GO" id="GO:0000045">
    <property type="term" value="P:autophagosome assembly"/>
    <property type="evidence" value="ECO:0007669"/>
    <property type="project" value="TreeGrafter"/>
</dbReference>
<gene>
    <name evidence="10" type="ORF">I206_06668</name>
    <name evidence="11" type="ORF">I206_101363</name>
</gene>
<dbReference type="PROSITE" id="PS00108">
    <property type="entry name" value="PROTEIN_KINASE_ST"/>
    <property type="match status" value="1"/>
</dbReference>
<dbReference type="EMBL" id="KV700116">
    <property type="protein sequence ID" value="OCF47761.1"/>
    <property type="molecule type" value="Genomic_DNA"/>
</dbReference>
<dbReference type="EMBL" id="CP144520">
    <property type="protein sequence ID" value="WWC67455.1"/>
    <property type="molecule type" value="Genomic_DNA"/>
</dbReference>
<dbReference type="Gene3D" id="1.10.510.10">
    <property type="entry name" value="Transferase(Phosphotransferase) domain 1"/>
    <property type="match status" value="1"/>
</dbReference>
<dbReference type="GO" id="GO:0000407">
    <property type="term" value="C:phagophore assembly site"/>
    <property type="evidence" value="ECO:0007669"/>
    <property type="project" value="TreeGrafter"/>
</dbReference>
<dbReference type="KEGG" id="kpin:30175037"/>
<dbReference type="SMART" id="SM00220">
    <property type="entry name" value="S_TKc"/>
    <property type="match status" value="1"/>
</dbReference>
<evidence type="ECO:0000259" key="9">
    <source>
        <dbReference type="PROSITE" id="PS50011"/>
    </source>
</evidence>